<dbReference type="PROSITE" id="PS00609">
    <property type="entry name" value="GLYCOSYL_HYDROL_F32"/>
    <property type="match status" value="1"/>
</dbReference>
<feature type="domain" description="Glycosyl hydrolase family 32 N-terminal" evidence="6">
    <location>
        <begin position="11"/>
        <end position="322"/>
    </location>
</feature>
<dbReference type="InterPro" id="IPR013148">
    <property type="entry name" value="Glyco_hydro_32_N"/>
</dbReference>
<reference evidence="8" key="1">
    <citation type="journal article" date="2020" name="Appl. Environ. Microbiol.">
        <title>Medium-Chain Fatty Acid Synthesis by 'Candidatus Weimeria bifida' gen. nov., sp. nov., and 'Candidatus Pseudoramibacter fermentans' sp. nov.</title>
        <authorList>
            <person name="Scarborough M.J."/>
            <person name="Myers K.S."/>
            <person name="Donohue T.J."/>
            <person name="Noguera D.R."/>
        </authorList>
    </citation>
    <scope>NUCLEOTIDE SEQUENCE</scope>
    <source>
        <strain evidence="8">EUB1.1</strain>
    </source>
</reference>
<feature type="domain" description="Glycosyl hydrolase family 32 C-terminal" evidence="7">
    <location>
        <begin position="405"/>
        <end position="437"/>
    </location>
</feature>
<dbReference type="PANTHER" id="PTHR43101">
    <property type="entry name" value="BETA-FRUCTOSIDASE"/>
    <property type="match status" value="1"/>
</dbReference>
<dbReference type="AlphaFoldDB" id="A0A6L5GPY6"/>
<dbReference type="CDD" id="cd18623">
    <property type="entry name" value="GH32_ScrB-like"/>
    <property type="match status" value="1"/>
</dbReference>
<dbReference type="GO" id="GO:0005975">
    <property type="term" value="P:carbohydrate metabolic process"/>
    <property type="evidence" value="ECO:0007669"/>
    <property type="project" value="InterPro"/>
</dbReference>
<keyword evidence="3 5" id="KW-0378">Hydrolase</keyword>
<dbReference type="Gene3D" id="2.115.10.20">
    <property type="entry name" value="Glycosyl hydrolase domain, family 43"/>
    <property type="match status" value="1"/>
</dbReference>
<dbReference type="Gene3D" id="2.60.120.560">
    <property type="entry name" value="Exo-inulinase, domain 1"/>
    <property type="match status" value="1"/>
</dbReference>
<dbReference type="GO" id="GO:0004564">
    <property type="term" value="F:beta-fructofuranosidase activity"/>
    <property type="evidence" value="ECO:0007669"/>
    <property type="project" value="UniProtKB-EC"/>
</dbReference>
<evidence type="ECO:0000259" key="6">
    <source>
        <dbReference type="Pfam" id="PF00251"/>
    </source>
</evidence>
<dbReference type="SUPFAM" id="SSF49899">
    <property type="entry name" value="Concanavalin A-like lectins/glucanases"/>
    <property type="match status" value="1"/>
</dbReference>
<dbReference type="InterPro" id="IPR013189">
    <property type="entry name" value="Glyco_hydro_32_C"/>
</dbReference>
<evidence type="ECO:0000313" key="8">
    <source>
        <dbReference type="EMBL" id="MQM72335.1"/>
    </source>
</evidence>
<dbReference type="PANTHER" id="PTHR43101:SF1">
    <property type="entry name" value="BETA-FRUCTOSIDASE"/>
    <property type="match status" value="1"/>
</dbReference>
<keyword evidence="4 5" id="KW-0326">Glycosidase</keyword>
<evidence type="ECO:0000256" key="3">
    <source>
        <dbReference type="ARBA" id="ARBA00022801"/>
    </source>
</evidence>
<dbReference type="EC" id="3.2.1.26" evidence="2"/>
<evidence type="ECO:0000256" key="2">
    <source>
        <dbReference type="ARBA" id="ARBA00012758"/>
    </source>
</evidence>
<dbReference type="Proteomes" id="UP000473648">
    <property type="component" value="Unassembled WGS sequence"/>
</dbReference>
<comment type="similarity">
    <text evidence="1 5">Belongs to the glycosyl hydrolase 32 family.</text>
</comment>
<dbReference type="Pfam" id="PF08244">
    <property type="entry name" value="Glyco_hydro_32C"/>
    <property type="match status" value="1"/>
</dbReference>
<evidence type="ECO:0000256" key="4">
    <source>
        <dbReference type="ARBA" id="ARBA00023295"/>
    </source>
</evidence>
<evidence type="ECO:0000313" key="9">
    <source>
        <dbReference type="Proteomes" id="UP000473648"/>
    </source>
</evidence>
<dbReference type="EMBL" id="VOGB01000004">
    <property type="protein sequence ID" value="MQM72335.1"/>
    <property type="molecule type" value="Genomic_DNA"/>
</dbReference>
<organism evidence="8 9">
    <name type="scientific">Candidatus Pseudoramibacter fermentans</name>
    <dbReference type="NCBI Taxonomy" id="2594427"/>
    <lineage>
        <taxon>Bacteria</taxon>
        <taxon>Bacillati</taxon>
        <taxon>Bacillota</taxon>
        <taxon>Clostridia</taxon>
        <taxon>Eubacteriales</taxon>
        <taxon>Eubacteriaceae</taxon>
        <taxon>Pseudoramibacter</taxon>
    </lineage>
</organism>
<evidence type="ECO:0000256" key="5">
    <source>
        <dbReference type="RuleBase" id="RU362110"/>
    </source>
</evidence>
<sequence length="472" mass="53648">MKKDNWRLAYHLMPPDGWLNDPNGLCEADGVYHVYFQYAPNTPAPDGRMARTWGHYAGPDLINLSFKGVPFWPETLDRDGCYSGSALVEDDGTIDLYYTGNIKEPGDYDYIHDGRLSNTILVKTDANGDTYSDKHLLFGTKDYPKDCTRHVRDPKVWKEDDQYYMVLGARMNDDSGAVLFYESLDGVSWRLLKIEKTGEPFGYMWECPDYFELDGQPVLSFCPQGLEAEDFRFQNNHQSGYCLLGGELRGKQAFRPFHEWDMGFDFYAPQSFVDDRGRRIMIGWAGLPDKPYGNPTDQRGWENCLTVPRVLFKKGDKIVQKPISGLKRLRTHPSRPDAEGTLTLPDASGDIEIAFADPDAGWQIQIGSGVRVSYNGCIVRLTLDAQTGCGRDERLAQVDGVRNAKILVDRSILEIYLNGGETVFTTRYYEDFEADRSLDVTFGCEGADIYAWEMRPMPANQIYDEEENDIEV</sequence>
<dbReference type="InterPro" id="IPR013320">
    <property type="entry name" value="ConA-like_dom_sf"/>
</dbReference>
<name>A0A6L5GPY6_9FIRM</name>
<dbReference type="SMART" id="SM00640">
    <property type="entry name" value="Glyco_32"/>
    <property type="match status" value="1"/>
</dbReference>
<evidence type="ECO:0000259" key="7">
    <source>
        <dbReference type="Pfam" id="PF08244"/>
    </source>
</evidence>
<dbReference type="InterPro" id="IPR051214">
    <property type="entry name" value="GH32_Enzymes"/>
</dbReference>
<accession>A0A6L5GPY6</accession>
<dbReference type="InterPro" id="IPR018053">
    <property type="entry name" value="Glyco_hydro_32_AS"/>
</dbReference>
<dbReference type="Pfam" id="PF00251">
    <property type="entry name" value="Glyco_hydro_32N"/>
    <property type="match status" value="1"/>
</dbReference>
<dbReference type="InterPro" id="IPR023296">
    <property type="entry name" value="Glyco_hydro_beta-prop_sf"/>
</dbReference>
<comment type="caution">
    <text evidence="8">The sequence shown here is derived from an EMBL/GenBank/DDBJ whole genome shotgun (WGS) entry which is preliminary data.</text>
</comment>
<dbReference type="InterPro" id="IPR001362">
    <property type="entry name" value="Glyco_hydro_32"/>
</dbReference>
<proteinExistence type="inferred from homology"/>
<protein>
    <recommendedName>
        <fullName evidence="2">beta-fructofuranosidase</fullName>
        <ecNumber evidence="2">3.2.1.26</ecNumber>
    </recommendedName>
</protein>
<evidence type="ECO:0000256" key="1">
    <source>
        <dbReference type="ARBA" id="ARBA00009902"/>
    </source>
</evidence>
<keyword evidence="9" id="KW-1185">Reference proteome</keyword>
<dbReference type="SUPFAM" id="SSF75005">
    <property type="entry name" value="Arabinanase/levansucrase/invertase"/>
    <property type="match status" value="1"/>
</dbReference>
<gene>
    <name evidence="8" type="ORF">FRC53_02665</name>
</gene>